<dbReference type="AlphaFoldDB" id="A0A834GJ24"/>
<feature type="domain" description="Glycosyltransferase N-terminal" evidence="5">
    <location>
        <begin position="10"/>
        <end position="229"/>
    </location>
</feature>
<evidence type="ECO:0000313" key="6">
    <source>
        <dbReference type="EMBL" id="KAF7133092.1"/>
    </source>
</evidence>
<sequence>MDSKHSTTTKVKVLMLPWLAQGHITPFLELAKKLSTKNFHIYLCSTPIILTSIQNRISKTQSLSIELVPFHLPPTPELPHHRHTTNGLPPHLLRALIDAFEMESPSLTNTLQTLSPDLVIYDVFRPRPPSADASEYKIPAVELMTSGAAVVSFGFHKFTKPDVEFPFPELHLNSNQRFPGGDRADTRSRLERPRISCKMTLINSFRELEGKYIDYLPILTEKKFVPTGPLVQGTTVDGDKDSAILQWLGAKDEFSTVFVSFGSESFLSAEEREEMAHGLELSGVNFIWIVRFPAGERIEVGEALPAEFLERIGERGMIVEGWAPQAQILAHPSTGGFVSHCGWNSILESLKFGVPIVAVPMHHDQPVNAKLVEAAGFGAEVKRDENNRLDRENIAQVIKKVVVDEEGVDVRNKAREFSEIIRKKGDEEIDGLRPTERGGMDSKQSNATKVLMLPWLAQGHITPFLELAKKLSTKDFHIYLCSTPIILTSIQNRITKTQSLSIQLVPLHLPPTSPELPPHHHTTNGLPPHLLPTLMNAFDSASPDFSKLLQTLRPDLVIYDFLQPWAPTIASEYNIPAVEFITTGAAVVSFFSFLAFKKPDVELPFPELQPLLGSFRNAQPNRPVDDGTDGKPTPMLECMKKSSKMILFNTFRELEGKYLDYLPISIEKKIVPIGPLVHETDHHEENKDSAIMQWLGTKDELSTVFVSFGSESFLSKEEREEIANGLELSGVNFIWVVRFPVEERTEVEEALPVGFLERIGQRGLVIDGWAPQAQILAHSSTCGFVSHCGWNSVLESLKFGVPIIAMPMKHDQPISGKVVEDVGVGVEVKRDENRKLNRENIAQVIRKVVKDESGVQVRTKARELSEIIRIKGEKAIDGVVQEFMQLCNRGKTI</sequence>
<reference evidence="6" key="1">
    <citation type="submission" date="2019-11" db="EMBL/GenBank/DDBJ databases">
        <authorList>
            <person name="Liu Y."/>
            <person name="Hou J."/>
            <person name="Li T.-Q."/>
            <person name="Guan C.-H."/>
            <person name="Wu X."/>
            <person name="Wu H.-Z."/>
            <person name="Ling F."/>
            <person name="Zhang R."/>
            <person name="Shi X.-G."/>
            <person name="Ren J.-P."/>
            <person name="Chen E.-F."/>
            <person name="Sun J.-M."/>
        </authorList>
    </citation>
    <scope>NUCLEOTIDE SEQUENCE</scope>
    <source>
        <strain evidence="6">Adult_tree_wgs_1</strain>
        <tissue evidence="6">Leaves</tissue>
    </source>
</reference>
<comment type="similarity">
    <text evidence="1">Belongs to the UDP-glycosyltransferase family.</text>
</comment>
<dbReference type="GO" id="GO:0016138">
    <property type="term" value="P:glycoside biosynthetic process"/>
    <property type="evidence" value="ECO:0007669"/>
    <property type="project" value="UniProtKB-ARBA"/>
</dbReference>
<evidence type="ECO:0000259" key="5">
    <source>
        <dbReference type="Pfam" id="PF26168"/>
    </source>
</evidence>
<evidence type="ECO:0000313" key="7">
    <source>
        <dbReference type="Proteomes" id="UP000626092"/>
    </source>
</evidence>
<accession>A0A834GJ24</accession>
<dbReference type="CDD" id="cd03784">
    <property type="entry name" value="GT1_Gtf-like"/>
    <property type="match status" value="2"/>
</dbReference>
<dbReference type="FunFam" id="3.40.50.2000:FF:000060">
    <property type="entry name" value="Glycosyltransferase"/>
    <property type="match status" value="2"/>
</dbReference>
<proteinExistence type="inferred from homology"/>
<dbReference type="OrthoDB" id="5835829at2759"/>
<dbReference type="PANTHER" id="PTHR48044:SF87">
    <property type="entry name" value="GLUCOSYL_GLUCURONOSYL TRANSFERASES"/>
    <property type="match status" value="1"/>
</dbReference>
<feature type="domain" description="Glycosyltransferase N-terminal" evidence="5">
    <location>
        <begin position="449"/>
        <end position="676"/>
    </location>
</feature>
<name>A0A834GJ24_RHOSS</name>
<comment type="caution">
    <text evidence="6">The sequence shown here is derived from an EMBL/GenBank/DDBJ whole genome shotgun (WGS) entry which is preliminary data.</text>
</comment>
<dbReference type="PANTHER" id="PTHR48044">
    <property type="entry name" value="GLYCOSYLTRANSFERASE"/>
    <property type="match status" value="1"/>
</dbReference>
<evidence type="ECO:0000256" key="1">
    <source>
        <dbReference type="ARBA" id="ARBA00009995"/>
    </source>
</evidence>
<keyword evidence="7" id="KW-1185">Reference proteome</keyword>
<keyword evidence="2" id="KW-0328">Glycosyltransferase</keyword>
<gene>
    <name evidence="6" type="ORF">RHSIM_Rhsim09G0143900</name>
</gene>
<organism evidence="6 7">
    <name type="scientific">Rhododendron simsii</name>
    <name type="common">Sims's rhododendron</name>
    <dbReference type="NCBI Taxonomy" id="118357"/>
    <lineage>
        <taxon>Eukaryota</taxon>
        <taxon>Viridiplantae</taxon>
        <taxon>Streptophyta</taxon>
        <taxon>Embryophyta</taxon>
        <taxon>Tracheophyta</taxon>
        <taxon>Spermatophyta</taxon>
        <taxon>Magnoliopsida</taxon>
        <taxon>eudicotyledons</taxon>
        <taxon>Gunneridae</taxon>
        <taxon>Pentapetalae</taxon>
        <taxon>asterids</taxon>
        <taxon>Ericales</taxon>
        <taxon>Ericaceae</taxon>
        <taxon>Ericoideae</taxon>
        <taxon>Rhodoreae</taxon>
        <taxon>Rhododendron</taxon>
    </lineage>
</organism>
<dbReference type="Pfam" id="PF26168">
    <property type="entry name" value="Glyco_transf_N"/>
    <property type="match status" value="2"/>
</dbReference>
<dbReference type="InterPro" id="IPR002213">
    <property type="entry name" value="UDP_glucos_trans"/>
</dbReference>
<dbReference type="InterPro" id="IPR058980">
    <property type="entry name" value="Glyco_transf_N"/>
</dbReference>
<evidence type="ECO:0000256" key="3">
    <source>
        <dbReference type="ARBA" id="ARBA00022679"/>
    </source>
</evidence>
<dbReference type="EMBL" id="WJXA01000009">
    <property type="protein sequence ID" value="KAF7133092.1"/>
    <property type="molecule type" value="Genomic_DNA"/>
</dbReference>
<dbReference type="InterPro" id="IPR035595">
    <property type="entry name" value="UDP_glycos_trans_CS"/>
</dbReference>
<evidence type="ECO:0000256" key="4">
    <source>
        <dbReference type="ARBA" id="ARBA00023241"/>
    </source>
</evidence>
<protein>
    <recommendedName>
        <fullName evidence="5">Glycosyltransferase N-terminal domain-containing protein</fullName>
    </recommendedName>
</protein>
<dbReference type="PROSITE" id="PS00375">
    <property type="entry name" value="UDPGT"/>
    <property type="match status" value="2"/>
</dbReference>
<dbReference type="GO" id="GO:0009813">
    <property type="term" value="P:flavonoid biosynthetic process"/>
    <property type="evidence" value="ECO:0007669"/>
    <property type="project" value="UniProtKB-KW"/>
</dbReference>
<keyword evidence="3" id="KW-0808">Transferase</keyword>
<dbReference type="GO" id="GO:0008194">
    <property type="term" value="F:UDP-glycosyltransferase activity"/>
    <property type="evidence" value="ECO:0007669"/>
    <property type="project" value="InterPro"/>
</dbReference>
<dbReference type="Pfam" id="PF00201">
    <property type="entry name" value="UDPGT"/>
    <property type="match status" value="2"/>
</dbReference>
<dbReference type="Gene3D" id="3.40.50.2000">
    <property type="entry name" value="Glycogen Phosphorylase B"/>
    <property type="match status" value="4"/>
</dbReference>
<evidence type="ECO:0000256" key="2">
    <source>
        <dbReference type="ARBA" id="ARBA00022676"/>
    </source>
</evidence>
<dbReference type="SUPFAM" id="SSF53756">
    <property type="entry name" value="UDP-Glycosyltransferase/glycogen phosphorylase"/>
    <property type="match status" value="2"/>
</dbReference>
<keyword evidence="4" id="KW-0284">Flavonoid biosynthesis</keyword>
<dbReference type="Proteomes" id="UP000626092">
    <property type="component" value="Unassembled WGS sequence"/>
</dbReference>